<feature type="domain" description="6-phosphogluconate dehydrogenase C-terminal" evidence="4">
    <location>
        <begin position="175"/>
        <end position="307"/>
    </location>
</feature>
<dbReference type="SUPFAM" id="SSF51735">
    <property type="entry name" value="NAD(P)-binding Rossmann-fold domains"/>
    <property type="match status" value="1"/>
</dbReference>
<dbReference type="NCBIfam" id="TIGR00872">
    <property type="entry name" value="gnd_rel"/>
    <property type="match status" value="1"/>
</dbReference>
<keyword evidence="3" id="KW-0311">Gluconate utilization</keyword>
<dbReference type="SUPFAM" id="SSF48179">
    <property type="entry name" value="6-phosphogluconate dehydrogenase C-terminal domain-like"/>
    <property type="match status" value="1"/>
</dbReference>
<dbReference type="Gene3D" id="3.40.50.720">
    <property type="entry name" value="NAD(P)-binding Rossmann-like Domain"/>
    <property type="match status" value="1"/>
</dbReference>
<comment type="similarity">
    <text evidence="1">Belongs to the 6-phosphogluconate dehydrogenase family.</text>
</comment>
<dbReference type="AlphaFoldDB" id="A0A2H0BUI6"/>
<dbReference type="InterPro" id="IPR008927">
    <property type="entry name" value="6-PGluconate_DH-like_C_sf"/>
</dbReference>
<reference evidence="5 6" key="1">
    <citation type="submission" date="2017-09" db="EMBL/GenBank/DDBJ databases">
        <title>Depth-based differentiation of microbial function through sediment-hosted aquifers and enrichment of novel symbionts in the deep terrestrial subsurface.</title>
        <authorList>
            <person name="Probst A.J."/>
            <person name="Ladd B."/>
            <person name="Jarett J.K."/>
            <person name="Geller-Mcgrath D.E."/>
            <person name="Sieber C.M."/>
            <person name="Emerson J.B."/>
            <person name="Anantharaman K."/>
            <person name="Thomas B.C."/>
            <person name="Malmstrom R."/>
            <person name="Stieglmeier M."/>
            <person name="Klingl A."/>
            <person name="Woyke T."/>
            <person name="Ryan C.M."/>
            <person name="Banfield J.F."/>
        </authorList>
    </citation>
    <scope>NUCLEOTIDE SEQUENCE [LARGE SCALE GENOMIC DNA]</scope>
    <source>
        <strain evidence="5">CG22_combo_CG10-13_8_21_14_all_38_20</strain>
    </source>
</reference>
<dbReference type="Pfam" id="PF00393">
    <property type="entry name" value="6PGD"/>
    <property type="match status" value="1"/>
</dbReference>
<organism evidence="5 6">
    <name type="scientific">Candidatus Roizmanbacteria bacterium CG22_combo_CG10-13_8_21_14_all_38_20</name>
    <dbReference type="NCBI Taxonomy" id="1974862"/>
    <lineage>
        <taxon>Bacteria</taxon>
        <taxon>Candidatus Roizmaniibacteriota</taxon>
    </lineage>
</organism>
<comment type="caution">
    <text evidence="5">The sequence shown here is derived from an EMBL/GenBank/DDBJ whole genome shotgun (WGS) entry which is preliminary data.</text>
</comment>
<accession>A0A2H0BUI6</accession>
<dbReference type="GO" id="GO:0004616">
    <property type="term" value="F:phosphogluconate dehydrogenase (decarboxylating) activity"/>
    <property type="evidence" value="ECO:0007669"/>
    <property type="project" value="InterPro"/>
</dbReference>
<dbReference type="NCBIfam" id="NF007161">
    <property type="entry name" value="PRK09599.1"/>
    <property type="match status" value="1"/>
</dbReference>
<dbReference type="InterPro" id="IPR006114">
    <property type="entry name" value="6PGDH_C"/>
</dbReference>
<dbReference type="Pfam" id="PF03446">
    <property type="entry name" value="NAD_binding_2"/>
    <property type="match status" value="1"/>
</dbReference>
<dbReference type="GO" id="GO:0050661">
    <property type="term" value="F:NADP binding"/>
    <property type="evidence" value="ECO:0007669"/>
    <property type="project" value="InterPro"/>
</dbReference>
<protein>
    <submittedName>
        <fullName evidence="5">6-phosphogluconate dehydrogenase (Decarboxylating)</fullName>
    </submittedName>
</protein>
<evidence type="ECO:0000256" key="2">
    <source>
        <dbReference type="ARBA" id="ARBA00023002"/>
    </source>
</evidence>
<dbReference type="EMBL" id="PCTA01000029">
    <property type="protein sequence ID" value="PIP61343.1"/>
    <property type="molecule type" value="Genomic_DNA"/>
</dbReference>
<evidence type="ECO:0000259" key="4">
    <source>
        <dbReference type="SMART" id="SM01350"/>
    </source>
</evidence>
<dbReference type="GO" id="GO:0019521">
    <property type="term" value="P:D-gluconate metabolic process"/>
    <property type="evidence" value="ECO:0007669"/>
    <property type="project" value="UniProtKB-KW"/>
</dbReference>
<dbReference type="GO" id="GO:0006098">
    <property type="term" value="P:pentose-phosphate shunt"/>
    <property type="evidence" value="ECO:0007669"/>
    <property type="project" value="InterPro"/>
</dbReference>
<gene>
    <name evidence="5" type="primary">gnd</name>
    <name evidence="5" type="ORF">COW99_04605</name>
</gene>
<sequence length="309" mass="33690">MKIGLIGLGNMGRAIAEHAVEEGIEVVVYNRTTSKAEEFVKKNPNAQFTPTLEELVSKLKIPRILWLMVSAGKPVQDILFGNNGPVLSELLEKGDIIINAVNSHYKDSQRDAEKLAKKGIHYLDVGTSGGIEGARTGACFMIGGPEEAYIKIRSLFKALSYEHKGYAYFGPSGSGHLVKMVHNGIEYAMMQSIAEGVNILDKHPLKPDLVKATEVWNQGSIIQSNLVGWLNKALSSNPNLKDTPAEIGSLGTGDWTVKEAMELGVPVPNIANAVFNRYQSRDKESIAYKVVQALRSQFGGHTSTERPSN</sequence>
<dbReference type="InterPro" id="IPR006183">
    <property type="entry name" value="Pgluconate_DH"/>
</dbReference>
<proteinExistence type="inferred from homology"/>
<dbReference type="PRINTS" id="PR00076">
    <property type="entry name" value="6PGDHDRGNASE"/>
</dbReference>
<evidence type="ECO:0000256" key="3">
    <source>
        <dbReference type="ARBA" id="ARBA00023064"/>
    </source>
</evidence>
<evidence type="ECO:0000313" key="5">
    <source>
        <dbReference type="EMBL" id="PIP61343.1"/>
    </source>
</evidence>
<dbReference type="InterPro" id="IPR006115">
    <property type="entry name" value="6PGDH_NADP-bd"/>
</dbReference>
<dbReference type="InterPro" id="IPR036291">
    <property type="entry name" value="NAD(P)-bd_dom_sf"/>
</dbReference>
<name>A0A2H0BUI6_9BACT</name>
<evidence type="ECO:0000313" key="6">
    <source>
        <dbReference type="Proteomes" id="UP000231246"/>
    </source>
</evidence>
<dbReference type="Proteomes" id="UP000231246">
    <property type="component" value="Unassembled WGS sequence"/>
</dbReference>
<keyword evidence="2" id="KW-0560">Oxidoreductase</keyword>
<dbReference type="Gene3D" id="1.10.1040.10">
    <property type="entry name" value="N-(1-d-carboxylethyl)-l-norvaline Dehydrogenase, domain 2"/>
    <property type="match status" value="1"/>
</dbReference>
<dbReference type="InterPro" id="IPR013328">
    <property type="entry name" value="6PGD_dom2"/>
</dbReference>
<dbReference type="PANTHER" id="PTHR11811">
    <property type="entry name" value="6-PHOSPHOGLUCONATE DEHYDROGENASE"/>
    <property type="match status" value="1"/>
</dbReference>
<dbReference type="InterPro" id="IPR004849">
    <property type="entry name" value="6DGDH_YqeC"/>
</dbReference>
<evidence type="ECO:0000256" key="1">
    <source>
        <dbReference type="ARBA" id="ARBA00008419"/>
    </source>
</evidence>
<dbReference type="SMART" id="SM01350">
    <property type="entry name" value="6PGD"/>
    <property type="match status" value="1"/>
</dbReference>